<dbReference type="SMART" id="SM00355">
    <property type="entry name" value="ZnF_C2H2"/>
    <property type="match status" value="1"/>
</dbReference>
<dbReference type="PROSITE" id="PS50157">
    <property type="entry name" value="ZINC_FINGER_C2H2_2"/>
    <property type="match status" value="1"/>
</dbReference>
<dbReference type="OrthoDB" id="7848332at2759"/>
<dbReference type="AlphaFoldDB" id="A0A6A7C9Z7"/>
<dbReference type="Proteomes" id="UP000799421">
    <property type="component" value="Unassembled WGS sequence"/>
</dbReference>
<name>A0A6A7C9Z7_9PEZI</name>
<evidence type="ECO:0000259" key="8">
    <source>
        <dbReference type="PROSITE" id="PS50157"/>
    </source>
</evidence>
<keyword evidence="5" id="KW-0862">Zinc</keyword>
<comment type="subcellular location">
    <subcellularLocation>
        <location evidence="1">Cytoplasm</location>
    </subcellularLocation>
</comment>
<dbReference type="Pfam" id="PF21137">
    <property type="entry name" value="ANM3_C2H2_Zf"/>
    <property type="match status" value="1"/>
</dbReference>
<evidence type="ECO:0000256" key="1">
    <source>
        <dbReference type="ARBA" id="ARBA00004496"/>
    </source>
</evidence>
<dbReference type="InterPro" id="IPR036236">
    <property type="entry name" value="Znf_C2H2_sf"/>
</dbReference>
<dbReference type="SUPFAM" id="SSF57667">
    <property type="entry name" value="beta-beta-alpha zinc fingers"/>
    <property type="match status" value="1"/>
</dbReference>
<dbReference type="EMBL" id="MU005957">
    <property type="protein sequence ID" value="KAF2864260.1"/>
    <property type="molecule type" value="Genomic_DNA"/>
</dbReference>
<comment type="similarity">
    <text evidence="6">Belongs to the ZNF277 family.</text>
</comment>
<dbReference type="InterPro" id="IPR040048">
    <property type="entry name" value="ZNF277"/>
</dbReference>
<reference evidence="9" key="1">
    <citation type="journal article" date="2020" name="Stud. Mycol.">
        <title>101 Dothideomycetes genomes: a test case for predicting lifestyles and emergence of pathogens.</title>
        <authorList>
            <person name="Haridas S."/>
            <person name="Albert R."/>
            <person name="Binder M."/>
            <person name="Bloem J."/>
            <person name="Labutti K."/>
            <person name="Salamov A."/>
            <person name="Andreopoulos B."/>
            <person name="Baker S."/>
            <person name="Barry K."/>
            <person name="Bills G."/>
            <person name="Bluhm B."/>
            <person name="Cannon C."/>
            <person name="Castanera R."/>
            <person name="Culley D."/>
            <person name="Daum C."/>
            <person name="Ezra D."/>
            <person name="Gonzalez J."/>
            <person name="Henrissat B."/>
            <person name="Kuo A."/>
            <person name="Liang C."/>
            <person name="Lipzen A."/>
            <person name="Lutzoni F."/>
            <person name="Magnuson J."/>
            <person name="Mondo S."/>
            <person name="Nolan M."/>
            <person name="Ohm R."/>
            <person name="Pangilinan J."/>
            <person name="Park H.-J."/>
            <person name="Ramirez L."/>
            <person name="Alfaro M."/>
            <person name="Sun H."/>
            <person name="Tritt A."/>
            <person name="Yoshinaga Y."/>
            <person name="Zwiers L.-H."/>
            <person name="Turgeon B."/>
            <person name="Goodwin S."/>
            <person name="Spatafora J."/>
            <person name="Crous P."/>
            <person name="Grigoriev I."/>
        </authorList>
    </citation>
    <scope>NUCLEOTIDE SEQUENCE</scope>
    <source>
        <strain evidence="9">CBS 480.64</strain>
    </source>
</reference>
<evidence type="ECO:0000313" key="10">
    <source>
        <dbReference type="Proteomes" id="UP000799421"/>
    </source>
</evidence>
<keyword evidence="4" id="KW-0479">Metal-binding</keyword>
<evidence type="ECO:0000313" key="9">
    <source>
        <dbReference type="EMBL" id="KAF2864260.1"/>
    </source>
</evidence>
<dbReference type="PROSITE" id="PS00028">
    <property type="entry name" value="ZINC_FINGER_C2H2_1"/>
    <property type="match status" value="1"/>
</dbReference>
<dbReference type="PANTHER" id="PTHR13267">
    <property type="entry name" value="ZINC FINGER PROTEIN 277"/>
    <property type="match status" value="1"/>
</dbReference>
<evidence type="ECO:0000256" key="6">
    <source>
        <dbReference type="ARBA" id="ARBA00034119"/>
    </source>
</evidence>
<keyword evidence="7" id="KW-0863">Zinc-finger</keyword>
<keyword evidence="10" id="KW-1185">Reference proteome</keyword>
<protein>
    <recommendedName>
        <fullName evidence="2">type I protein arginine methyltransferase</fullName>
        <ecNumber evidence="2">2.1.1.319</ecNumber>
    </recommendedName>
</protein>
<dbReference type="GO" id="GO:0005737">
    <property type="term" value="C:cytoplasm"/>
    <property type="evidence" value="ECO:0007669"/>
    <property type="project" value="UniProtKB-SubCell"/>
</dbReference>
<evidence type="ECO:0000256" key="4">
    <source>
        <dbReference type="ARBA" id="ARBA00022723"/>
    </source>
</evidence>
<accession>A0A6A7C9Z7</accession>
<organism evidence="9 10">
    <name type="scientific">Piedraia hortae CBS 480.64</name>
    <dbReference type="NCBI Taxonomy" id="1314780"/>
    <lineage>
        <taxon>Eukaryota</taxon>
        <taxon>Fungi</taxon>
        <taxon>Dikarya</taxon>
        <taxon>Ascomycota</taxon>
        <taxon>Pezizomycotina</taxon>
        <taxon>Dothideomycetes</taxon>
        <taxon>Dothideomycetidae</taxon>
        <taxon>Capnodiales</taxon>
        <taxon>Piedraiaceae</taxon>
        <taxon>Piedraia</taxon>
    </lineage>
</organism>
<dbReference type="PANTHER" id="PTHR13267:SF3">
    <property type="entry name" value="ZINC FINGER PROTEIN 277"/>
    <property type="match status" value="1"/>
</dbReference>
<evidence type="ECO:0000256" key="7">
    <source>
        <dbReference type="PROSITE-ProRule" id="PRU00042"/>
    </source>
</evidence>
<keyword evidence="3" id="KW-0963">Cytoplasm</keyword>
<sequence>MPLILPAGWRVLNSDGAFSTPKHDDSFDEGDISVEGLTAEDLRPDSPGWEDIEPDIENLTLKCFFCSDTFPTFPNLTTHMKKTHAFDFEGECKRHELDFYGIVRFINYLRSTAGGTAPADTSSRTLWEDEKFLKPVLDGDEVFTCLYDIEGLVPDR</sequence>
<evidence type="ECO:0000256" key="3">
    <source>
        <dbReference type="ARBA" id="ARBA00022490"/>
    </source>
</evidence>
<evidence type="ECO:0000256" key="2">
    <source>
        <dbReference type="ARBA" id="ARBA00011925"/>
    </source>
</evidence>
<dbReference type="InterPro" id="IPR049482">
    <property type="entry name" value="ANM3-like_C2H2_Zf"/>
</dbReference>
<dbReference type="InterPro" id="IPR013087">
    <property type="entry name" value="Znf_C2H2_type"/>
</dbReference>
<dbReference type="EC" id="2.1.1.319" evidence="2"/>
<proteinExistence type="inferred from homology"/>
<gene>
    <name evidence="9" type="ORF">K470DRAFT_208380</name>
</gene>
<evidence type="ECO:0000256" key="5">
    <source>
        <dbReference type="ARBA" id="ARBA00022833"/>
    </source>
</evidence>
<dbReference type="GO" id="GO:0035242">
    <property type="term" value="F:protein-arginine omega-N asymmetric methyltransferase activity"/>
    <property type="evidence" value="ECO:0007669"/>
    <property type="project" value="UniProtKB-EC"/>
</dbReference>
<feature type="domain" description="C2H2-type" evidence="8">
    <location>
        <begin position="61"/>
        <end position="89"/>
    </location>
</feature>
<dbReference type="GO" id="GO:0008270">
    <property type="term" value="F:zinc ion binding"/>
    <property type="evidence" value="ECO:0007669"/>
    <property type="project" value="UniProtKB-KW"/>
</dbReference>